<protein>
    <submittedName>
        <fullName evidence="1">Uncharacterized protein</fullName>
    </submittedName>
</protein>
<evidence type="ECO:0000313" key="1">
    <source>
        <dbReference type="EMBL" id="PSK96226.1"/>
    </source>
</evidence>
<reference evidence="1 2" key="1">
    <citation type="submission" date="2018-03" db="EMBL/GenBank/DDBJ databases">
        <title>Genomic Encyclopedia of Archaeal and Bacterial Type Strains, Phase II (KMG-II): from individual species to whole genera.</title>
        <authorList>
            <person name="Goeker M."/>
        </authorList>
    </citation>
    <scope>NUCLEOTIDE SEQUENCE [LARGE SCALE GENOMIC DNA]</scope>
    <source>
        <strain evidence="1 2">DSM 45312</strain>
    </source>
</reference>
<keyword evidence="2" id="KW-1185">Reference proteome</keyword>
<organism evidence="1 2">
    <name type="scientific">Murinocardiopsis flavida</name>
    <dbReference type="NCBI Taxonomy" id="645275"/>
    <lineage>
        <taxon>Bacteria</taxon>
        <taxon>Bacillati</taxon>
        <taxon>Actinomycetota</taxon>
        <taxon>Actinomycetes</taxon>
        <taxon>Streptosporangiales</taxon>
        <taxon>Nocardiopsidaceae</taxon>
        <taxon>Murinocardiopsis</taxon>
    </lineage>
</organism>
<proteinExistence type="predicted"/>
<dbReference type="Proteomes" id="UP000240542">
    <property type="component" value="Unassembled WGS sequence"/>
</dbReference>
<evidence type="ECO:0000313" key="2">
    <source>
        <dbReference type="Proteomes" id="UP000240542"/>
    </source>
</evidence>
<name>A0A2P8DG95_9ACTN</name>
<gene>
    <name evidence="1" type="ORF">CLV63_112108</name>
</gene>
<accession>A0A2P8DG95</accession>
<dbReference type="RefSeq" id="WP_106584189.1">
    <property type="nucleotide sequence ID" value="NZ_PYGA01000012.1"/>
</dbReference>
<dbReference type="AlphaFoldDB" id="A0A2P8DG95"/>
<dbReference type="EMBL" id="PYGA01000012">
    <property type="protein sequence ID" value="PSK96226.1"/>
    <property type="molecule type" value="Genomic_DNA"/>
</dbReference>
<comment type="caution">
    <text evidence="1">The sequence shown here is derived from an EMBL/GenBank/DDBJ whole genome shotgun (WGS) entry which is preliminary data.</text>
</comment>
<sequence>MATPPQATRQIEALLRQAEGGEARLHLVDGTVVAGHLLRVDGPPRTRLTAHVVESAQDGARPVLAEAIAAVQRIDHPSAPHPLARYWEDISHPHWEDLKATGMAAQAAVATLAGIEVKRLWVSLGRADGVTGGCALGGSDAHLQSTARMAPAQAYLKRAKELGYHDPMVLASLDVLLHMPVTAEVHVNSVEGWLIWPRQAERDIAVLLEAPDVWAVVRGVAELLVATGEVDPGLVAERLAPVAPDHQVWYPGRG</sequence>